<dbReference type="Proteomes" id="UP000003779">
    <property type="component" value="Chromosome"/>
</dbReference>
<dbReference type="KEGG" id="nal:B005_4328"/>
<dbReference type="STRING" id="1205910.B005_4328"/>
<dbReference type="EMBL" id="CP003788">
    <property type="protein sequence ID" value="AFR09519.1"/>
    <property type="molecule type" value="Genomic_DNA"/>
</dbReference>
<name>J7LF77_NOCAA</name>
<proteinExistence type="predicted"/>
<organism evidence="1 2">
    <name type="scientific">Nocardiopsis alba (strain ATCC BAA-2165 / BE74)</name>
    <dbReference type="NCBI Taxonomy" id="1205910"/>
    <lineage>
        <taxon>Bacteria</taxon>
        <taxon>Bacillati</taxon>
        <taxon>Actinomycetota</taxon>
        <taxon>Actinomycetes</taxon>
        <taxon>Streptosporangiales</taxon>
        <taxon>Nocardiopsidaceae</taxon>
        <taxon>Nocardiopsis</taxon>
    </lineage>
</organism>
<evidence type="ECO:0000313" key="2">
    <source>
        <dbReference type="Proteomes" id="UP000003779"/>
    </source>
</evidence>
<protein>
    <submittedName>
        <fullName evidence="1">Uncharacterized protein</fullName>
    </submittedName>
</protein>
<reference evidence="1 2" key="1">
    <citation type="journal article" date="2012" name="J. Bacteriol.">
        <title>Whole-Genome Sequence of Nocardiopsis alba Strain ATCC BAA-2165, Associated with Honeybees.</title>
        <authorList>
            <person name="Qiao J."/>
            <person name="Chen L."/>
            <person name="Li Y."/>
            <person name="Wang J."/>
            <person name="Zhang W."/>
            <person name="Chen S."/>
        </authorList>
    </citation>
    <scope>NUCLEOTIDE SEQUENCE [LARGE SCALE GENOMIC DNA]</scope>
    <source>
        <strain evidence="2">ATCC BAA-2165 / BE74</strain>
    </source>
</reference>
<accession>J7LF77</accession>
<sequence length="38" mass="4255">MRRWSDSGARGRRLRHFSREGDDIIVMKAGGGPGRSPE</sequence>
<gene>
    <name evidence="1" type="ordered locus">B005_4328</name>
</gene>
<dbReference type="HOGENOM" id="CLU_3330740_0_0_11"/>
<reference evidence="2" key="2">
    <citation type="submission" date="2012-08" db="EMBL/GenBank/DDBJ databases">
        <title>Whole-genome sequence of Nocardiopsis alba strain ATCC BAA-2165 associated with honeybees.</title>
        <authorList>
            <person name="Qiao J."/>
            <person name="Chen L."/>
            <person name="Li Y."/>
            <person name="Wang J."/>
            <person name="Zhang W."/>
            <person name="Chen S."/>
        </authorList>
    </citation>
    <scope>NUCLEOTIDE SEQUENCE [LARGE SCALE GENOMIC DNA]</scope>
    <source>
        <strain evidence="2">ATCC BAA-2165 / BE74</strain>
    </source>
</reference>
<evidence type="ECO:0000313" key="1">
    <source>
        <dbReference type="EMBL" id="AFR09519.1"/>
    </source>
</evidence>
<dbReference type="AlphaFoldDB" id="J7LF77"/>